<evidence type="ECO:0000313" key="2">
    <source>
        <dbReference type="Proteomes" id="UP001250181"/>
    </source>
</evidence>
<keyword evidence="2" id="KW-1185">Reference proteome</keyword>
<organism evidence="1 2">
    <name type="scientific">Streptomyces tamarix</name>
    <dbReference type="NCBI Taxonomy" id="3078565"/>
    <lineage>
        <taxon>Bacteria</taxon>
        <taxon>Bacillati</taxon>
        <taxon>Actinomycetota</taxon>
        <taxon>Actinomycetes</taxon>
        <taxon>Kitasatosporales</taxon>
        <taxon>Streptomycetaceae</taxon>
        <taxon>Streptomyces</taxon>
    </lineage>
</organism>
<dbReference type="RefSeq" id="WP_315880399.1">
    <property type="nucleotide sequence ID" value="NZ_JAWCTQ010000040.1"/>
</dbReference>
<protein>
    <recommendedName>
        <fullName evidence="3">Secreted protein</fullName>
    </recommendedName>
</protein>
<evidence type="ECO:0000313" key="1">
    <source>
        <dbReference type="EMBL" id="MDT9685355.1"/>
    </source>
</evidence>
<sequence>MEPLLWLLVPLTAALGASLWAWYASRPHPMDVWTDVDRYDRLRASLGRAADGPRPPAAPANGPS</sequence>
<comment type="caution">
    <text evidence="1">The sequence shown here is derived from an EMBL/GenBank/DDBJ whole genome shotgun (WGS) entry which is preliminary data.</text>
</comment>
<gene>
    <name evidence="1" type="ORF">RND61_25305</name>
</gene>
<proteinExistence type="predicted"/>
<dbReference type="EMBL" id="JAWCTQ010000040">
    <property type="protein sequence ID" value="MDT9685355.1"/>
    <property type="molecule type" value="Genomic_DNA"/>
</dbReference>
<reference evidence="1 2" key="1">
    <citation type="submission" date="2023-09" db="EMBL/GenBank/DDBJ databases">
        <title>Streptomyces sp. nov.: A antagonism against Alternaria gaisen Producing Streptochlin, Isolated from Tamarix root soil.</title>
        <authorList>
            <person name="Chen Y."/>
        </authorList>
    </citation>
    <scope>NUCLEOTIDE SEQUENCE [LARGE SCALE GENOMIC DNA]</scope>
    <source>
        <strain evidence="1 2">TRM76323</strain>
    </source>
</reference>
<dbReference type="Proteomes" id="UP001250181">
    <property type="component" value="Unassembled WGS sequence"/>
</dbReference>
<name>A0ABU3QRF7_9ACTN</name>
<evidence type="ECO:0008006" key="3">
    <source>
        <dbReference type="Google" id="ProtNLM"/>
    </source>
</evidence>
<accession>A0ABU3QRF7</accession>